<accession>A0ABP0UF59</accession>
<name>A0ABP0UF59_9BRYO</name>
<comment type="similarity">
    <text evidence="6">Belongs to the glycosyl hydrolase 16 family.</text>
</comment>
<evidence type="ECO:0000256" key="4">
    <source>
        <dbReference type="ARBA" id="ARBA00023180"/>
    </source>
</evidence>
<protein>
    <recommendedName>
        <fullName evidence="6">Xyloglucan endotransglucosylase/hydrolase</fullName>
        <ecNumber evidence="6">2.4.1.207</ecNumber>
    </recommendedName>
</protein>
<keyword evidence="2 6" id="KW-0378">Hydrolase</keyword>
<dbReference type="InterPro" id="IPR010713">
    <property type="entry name" value="XET_C"/>
</dbReference>
<keyword evidence="6" id="KW-0964">Secreted</keyword>
<keyword evidence="5 6" id="KW-0326">Glycosidase</keyword>
<evidence type="ECO:0000256" key="1">
    <source>
        <dbReference type="ARBA" id="ARBA00022679"/>
    </source>
</evidence>
<keyword evidence="6" id="KW-0732">Signal</keyword>
<evidence type="ECO:0000256" key="6">
    <source>
        <dbReference type="RuleBase" id="RU361120"/>
    </source>
</evidence>
<evidence type="ECO:0000256" key="2">
    <source>
        <dbReference type="ARBA" id="ARBA00022801"/>
    </source>
</evidence>
<dbReference type="Pfam" id="PF06955">
    <property type="entry name" value="XET_C"/>
    <property type="match status" value="1"/>
</dbReference>
<comment type="function">
    <text evidence="6">Catalyzes xyloglucan endohydrolysis (XEH) and/or endotransglycosylation (XET). Cleaves and religates xyloglucan polymers, an essential constituent of the primary cell wall, and thereby participates in cell wall construction of growing tissues.</text>
</comment>
<keyword evidence="4" id="KW-0325">Glycoprotein</keyword>
<reference evidence="8" key="1">
    <citation type="submission" date="2024-02" db="EMBL/GenBank/DDBJ databases">
        <authorList>
            <consortium name="ELIXIR-Norway"/>
            <consortium name="Elixir Norway"/>
        </authorList>
    </citation>
    <scope>NUCLEOTIDE SEQUENCE</scope>
</reference>
<feature type="domain" description="GH16" evidence="7">
    <location>
        <begin position="4"/>
        <end position="218"/>
    </location>
</feature>
<dbReference type="InterPro" id="IPR000757">
    <property type="entry name" value="Beta-glucanase-like"/>
</dbReference>
<feature type="signal peptide" evidence="6">
    <location>
        <begin position="1"/>
        <end position="28"/>
    </location>
</feature>
<dbReference type="InterPro" id="IPR008263">
    <property type="entry name" value="GH16_AS"/>
</dbReference>
<evidence type="ECO:0000256" key="3">
    <source>
        <dbReference type="ARBA" id="ARBA00023157"/>
    </source>
</evidence>
<keyword evidence="6" id="KW-0134">Cell wall</keyword>
<keyword evidence="6" id="KW-0961">Cell wall biogenesis/degradation</keyword>
<dbReference type="PANTHER" id="PTHR31062">
    <property type="entry name" value="XYLOGLUCAN ENDOTRANSGLUCOSYLASE/HYDROLASE PROTEIN 8-RELATED"/>
    <property type="match status" value="1"/>
</dbReference>
<dbReference type="EMBL" id="OZ019895">
    <property type="protein sequence ID" value="CAK9219794.1"/>
    <property type="molecule type" value="Genomic_DNA"/>
</dbReference>
<dbReference type="CDD" id="cd02176">
    <property type="entry name" value="GH16_XET"/>
    <property type="match status" value="1"/>
</dbReference>
<evidence type="ECO:0000313" key="9">
    <source>
        <dbReference type="Proteomes" id="UP001497512"/>
    </source>
</evidence>
<evidence type="ECO:0000259" key="7">
    <source>
        <dbReference type="PROSITE" id="PS51762"/>
    </source>
</evidence>
<feature type="chain" id="PRO_5044978527" description="Xyloglucan endotransglucosylase/hydrolase" evidence="6">
    <location>
        <begin position="29"/>
        <end position="294"/>
    </location>
</feature>
<dbReference type="Proteomes" id="UP001497512">
    <property type="component" value="Chromosome 3"/>
</dbReference>
<dbReference type="InterPro" id="IPR044791">
    <property type="entry name" value="Beta-glucanase/XTH"/>
</dbReference>
<dbReference type="Pfam" id="PF00722">
    <property type="entry name" value="Glyco_hydro_16"/>
    <property type="match status" value="1"/>
</dbReference>
<keyword evidence="1 6" id="KW-0808">Transferase</keyword>
<dbReference type="InterPro" id="IPR016455">
    <property type="entry name" value="XTH"/>
</dbReference>
<keyword evidence="3" id="KW-1015">Disulfide bond</keyword>
<dbReference type="PROSITE" id="PS01034">
    <property type="entry name" value="GH16_1"/>
    <property type="match status" value="1"/>
</dbReference>
<dbReference type="Gene3D" id="2.60.120.200">
    <property type="match status" value="1"/>
</dbReference>
<keyword evidence="6" id="KW-0052">Apoplast</keyword>
<gene>
    <name evidence="8" type="ORF">CSSPTR1EN2_LOCUS14863</name>
</gene>
<dbReference type="EC" id="2.4.1.207" evidence="6"/>
<comment type="PTM">
    <text evidence="6">Contains at least one intrachain disulfide bond essential for its enzymatic activity.</text>
</comment>
<evidence type="ECO:0000313" key="8">
    <source>
        <dbReference type="EMBL" id="CAK9219794.1"/>
    </source>
</evidence>
<comment type="subcellular location">
    <subcellularLocation>
        <location evidence="6">Secreted</location>
        <location evidence="6">Cell wall</location>
    </subcellularLocation>
    <subcellularLocation>
        <location evidence="6">Secreted</location>
        <location evidence="6">Extracellular space</location>
        <location evidence="6">Apoplast</location>
    </subcellularLocation>
</comment>
<sequence>MAILFVSINFFPLIDFACSLCFILQGFAKDFNITWAPDHTELLDNDQILELKLDNTSGSAFQSINKFLFGNITMQIKLVPNNSAGTVTAYYLSSPWTVPDTHDELDFEFLGNLSGQPYILQTNVFANGTGGREQRLFLWFDPTTDFHTYGILWNHRQIVFSVDNVPIRLFTNNEVLGLAYPDHQPMNIYSSLWNGDQWATQGGRIKIDWAAAPFIATYTNYNLDACVAEDANAPCASFAANNWWDGGAYQILSADQINKLRWVEQNYMVYDYCTDTKRYNVTPVECAQNSGGLA</sequence>
<dbReference type="PIRSF" id="PIRSF005604">
    <property type="entry name" value="XET"/>
    <property type="match status" value="1"/>
</dbReference>
<evidence type="ECO:0000256" key="5">
    <source>
        <dbReference type="ARBA" id="ARBA00023295"/>
    </source>
</evidence>
<dbReference type="SUPFAM" id="SSF49899">
    <property type="entry name" value="Concanavalin A-like lectins/glucanases"/>
    <property type="match status" value="1"/>
</dbReference>
<organism evidence="8 9">
    <name type="scientific">Sphagnum troendelagicum</name>
    <dbReference type="NCBI Taxonomy" id="128251"/>
    <lineage>
        <taxon>Eukaryota</taxon>
        <taxon>Viridiplantae</taxon>
        <taxon>Streptophyta</taxon>
        <taxon>Embryophyta</taxon>
        <taxon>Bryophyta</taxon>
        <taxon>Sphagnophytina</taxon>
        <taxon>Sphagnopsida</taxon>
        <taxon>Sphagnales</taxon>
        <taxon>Sphagnaceae</taxon>
        <taxon>Sphagnum</taxon>
    </lineage>
</organism>
<keyword evidence="9" id="KW-1185">Reference proteome</keyword>
<proteinExistence type="inferred from homology"/>
<dbReference type="InterPro" id="IPR013320">
    <property type="entry name" value="ConA-like_dom_sf"/>
</dbReference>
<dbReference type="PROSITE" id="PS51762">
    <property type="entry name" value="GH16_2"/>
    <property type="match status" value="1"/>
</dbReference>